<keyword evidence="1" id="KW-0805">Transcription regulation</keyword>
<evidence type="ECO:0000313" key="6">
    <source>
        <dbReference type="Proteomes" id="UP000572212"/>
    </source>
</evidence>
<evidence type="ECO:0000313" key="5">
    <source>
        <dbReference type="EMBL" id="MBB6513421.1"/>
    </source>
</evidence>
<accession>A0A841RL00</accession>
<dbReference type="Pfam" id="PF02311">
    <property type="entry name" value="AraC_binding"/>
    <property type="match status" value="1"/>
</dbReference>
<dbReference type="InterPro" id="IPR020449">
    <property type="entry name" value="Tscrpt_reg_AraC-type_HTH"/>
</dbReference>
<evidence type="ECO:0000256" key="3">
    <source>
        <dbReference type="ARBA" id="ARBA00023163"/>
    </source>
</evidence>
<dbReference type="Gene3D" id="1.10.10.60">
    <property type="entry name" value="Homeodomain-like"/>
    <property type="match status" value="2"/>
</dbReference>
<dbReference type="AlphaFoldDB" id="A0A841RL00"/>
<gene>
    <name evidence="5" type="ORF">GGQ92_002229</name>
</gene>
<dbReference type="SUPFAM" id="SSF46689">
    <property type="entry name" value="Homeodomain-like"/>
    <property type="match status" value="2"/>
</dbReference>
<dbReference type="SMART" id="SM00342">
    <property type="entry name" value="HTH_ARAC"/>
    <property type="match status" value="1"/>
</dbReference>
<reference evidence="5 6" key="1">
    <citation type="submission" date="2020-08" db="EMBL/GenBank/DDBJ databases">
        <title>Genomic Encyclopedia of Type Strains, Phase IV (KMG-IV): sequencing the most valuable type-strain genomes for metagenomic binning, comparative biology and taxonomic classification.</title>
        <authorList>
            <person name="Goeker M."/>
        </authorList>
    </citation>
    <scope>NUCLEOTIDE SEQUENCE [LARGE SCALE GENOMIC DNA]</scope>
    <source>
        <strain evidence="5 6">DSM 11805</strain>
    </source>
</reference>
<evidence type="ECO:0000256" key="1">
    <source>
        <dbReference type="ARBA" id="ARBA00023015"/>
    </source>
</evidence>
<dbReference type="PANTHER" id="PTHR43280">
    <property type="entry name" value="ARAC-FAMILY TRANSCRIPTIONAL REGULATOR"/>
    <property type="match status" value="1"/>
</dbReference>
<dbReference type="EMBL" id="JACHON010000011">
    <property type="protein sequence ID" value="MBB6513421.1"/>
    <property type="molecule type" value="Genomic_DNA"/>
</dbReference>
<organism evidence="5 6">
    <name type="scientific">Gracilibacillus halotolerans</name>
    <dbReference type="NCBI Taxonomy" id="74386"/>
    <lineage>
        <taxon>Bacteria</taxon>
        <taxon>Bacillati</taxon>
        <taxon>Bacillota</taxon>
        <taxon>Bacilli</taxon>
        <taxon>Bacillales</taxon>
        <taxon>Bacillaceae</taxon>
        <taxon>Gracilibacillus</taxon>
    </lineage>
</organism>
<dbReference type="RefSeq" id="WP_184248557.1">
    <property type="nucleotide sequence ID" value="NZ_BAAACU010000012.1"/>
</dbReference>
<evidence type="ECO:0000256" key="2">
    <source>
        <dbReference type="ARBA" id="ARBA00023125"/>
    </source>
</evidence>
<dbReference type="PANTHER" id="PTHR43280:SF28">
    <property type="entry name" value="HTH-TYPE TRANSCRIPTIONAL ACTIVATOR RHAS"/>
    <property type="match status" value="1"/>
</dbReference>
<dbReference type="InterPro" id="IPR003313">
    <property type="entry name" value="AraC-bd"/>
</dbReference>
<feature type="domain" description="HTH araC/xylS-type" evidence="4">
    <location>
        <begin position="176"/>
        <end position="274"/>
    </location>
</feature>
<dbReference type="Pfam" id="PF12833">
    <property type="entry name" value="HTH_18"/>
    <property type="match status" value="1"/>
</dbReference>
<dbReference type="InterPro" id="IPR014710">
    <property type="entry name" value="RmlC-like_jellyroll"/>
</dbReference>
<dbReference type="SUPFAM" id="SSF51215">
    <property type="entry name" value="Regulatory protein AraC"/>
    <property type="match status" value="1"/>
</dbReference>
<dbReference type="InterPro" id="IPR009057">
    <property type="entry name" value="Homeodomain-like_sf"/>
</dbReference>
<dbReference type="PROSITE" id="PS01124">
    <property type="entry name" value="HTH_ARAC_FAMILY_2"/>
    <property type="match status" value="1"/>
</dbReference>
<keyword evidence="3" id="KW-0804">Transcription</keyword>
<comment type="caution">
    <text evidence="5">The sequence shown here is derived from an EMBL/GenBank/DDBJ whole genome shotgun (WGS) entry which is preliminary data.</text>
</comment>
<dbReference type="Gene3D" id="2.60.120.10">
    <property type="entry name" value="Jelly Rolls"/>
    <property type="match status" value="1"/>
</dbReference>
<sequence>MSRVNVSLRKQSFYIDYAGSERMKNMDNPHLHNDYEIYYLLEGERYFNINGKQYKIIANQMVFIHPNVLHQTSEVLGIPHKRFVVNFRNEFLSEEGRYLLQRLFNDGTCILHVPLQKLKQIQALLNQMKEEYTNPREDSRLYLKSLLLQLLIISNRIRGDITNIDRTEKNDDYHVPDLLKYIHNHFHQNLSLHKLSQTFHLNEHYISRIFKRTTGFGFVEYVNHLRITEAERLLSETNLPVHLIAQRVGYSTQVHFNRVFKRAKGLSPNQYRQRI</sequence>
<dbReference type="InterPro" id="IPR018060">
    <property type="entry name" value="HTH_AraC"/>
</dbReference>
<proteinExistence type="predicted"/>
<dbReference type="Proteomes" id="UP000572212">
    <property type="component" value="Unassembled WGS sequence"/>
</dbReference>
<evidence type="ECO:0000259" key="4">
    <source>
        <dbReference type="PROSITE" id="PS01124"/>
    </source>
</evidence>
<dbReference type="PRINTS" id="PR00032">
    <property type="entry name" value="HTHARAC"/>
</dbReference>
<keyword evidence="6" id="KW-1185">Reference proteome</keyword>
<dbReference type="GO" id="GO:0003700">
    <property type="term" value="F:DNA-binding transcription factor activity"/>
    <property type="evidence" value="ECO:0007669"/>
    <property type="project" value="InterPro"/>
</dbReference>
<name>A0A841RL00_9BACI</name>
<dbReference type="GO" id="GO:0043565">
    <property type="term" value="F:sequence-specific DNA binding"/>
    <property type="evidence" value="ECO:0007669"/>
    <property type="project" value="InterPro"/>
</dbReference>
<protein>
    <submittedName>
        <fullName evidence="5">AraC-like DNA-binding protein</fullName>
    </submittedName>
</protein>
<keyword evidence="2 5" id="KW-0238">DNA-binding</keyword>
<dbReference type="InterPro" id="IPR037923">
    <property type="entry name" value="HTH-like"/>
</dbReference>